<feature type="compositionally biased region" description="Basic residues" evidence="1">
    <location>
        <begin position="111"/>
        <end position="139"/>
    </location>
</feature>
<organism evidence="2">
    <name type="scientific">uncultured Solirubrobacteraceae bacterium</name>
    <dbReference type="NCBI Taxonomy" id="1162706"/>
    <lineage>
        <taxon>Bacteria</taxon>
        <taxon>Bacillati</taxon>
        <taxon>Actinomycetota</taxon>
        <taxon>Thermoleophilia</taxon>
        <taxon>Solirubrobacterales</taxon>
        <taxon>Solirubrobacteraceae</taxon>
        <taxon>environmental samples</taxon>
    </lineage>
</organism>
<evidence type="ECO:0000256" key="1">
    <source>
        <dbReference type="SAM" id="MobiDB-lite"/>
    </source>
</evidence>
<feature type="non-terminal residue" evidence="2">
    <location>
        <position position="1"/>
    </location>
</feature>
<evidence type="ECO:0000313" key="2">
    <source>
        <dbReference type="EMBL" id="CAA9510413.1"/>
    </source>
</evidence>
<proteinExistence type="predicted"/>
<feature type="non-terminal residue" evidence="2">
    <location>
        <position position="283"/>
    </location>
</feature>
<dbReference type="AlphaFoldDB" id="A0A6J4T094"/>
<accession>A0A6J4T094</accession>
<reference evidence="2" key="1">
    <citation type="submission" date="2020-02" db="EMBL/GenBank/DDBJ databases">
        <authorList>
            <person name="Meier V. D."/>
        </authorList>
    </citation>
    <scope>NUCLEOTIDE SEQUENCE</scope>
    <source>
        <strain evidence="2">AVDCRST_MAG67</strain>
    </source>
</reference>
<feature type="region of interest" description="Disordered" evidence="1">
    <location>
        <begin position="240"/>
        <end position="283"/>
    </location>
</feature>
<name>A0A6J4T094_9ACTN</name>
<protein>
    <submittedName>
        <fullName evidence="2">Uncharacterized protein</fullName>
    </submittedName>
</protein>
<feature type="compositionally biased region" description="Basic and acidic residues" evidence="1">
    <location>
        <begin position="81"/>
        <end position="110"/>
    </location>
</feature>
<gene>
    <name evidence="2" type="ORF">AVDCRST_MAG67-2686</name>
</gene>
<sequence>GRDRPRAALLPALGAVGLPRRGEEPHLRRAGGAGDDVPVLAGGDGRIRRAARGGTAGVRARARGACLRARRDRRAVGVLPRARDRHDEHRRADRLDGRRAAGDRRTDRRRQPGPRARGRSRACGRRHRAGIARGRRGRRERAPAAPEHPARDRRRGQLRIVLRARRDRLQRRRGLGARALARVGVSDHRDDRAARAAPRRVEAARCHVGRAGGDRAARPRSELLLQLRLDDRRAVERRGRELAVSGHDRHARRAAARRARAGHTARRGDRGAGRRRDDRGGWL</sequence>
<feature type="compositionally biased region" description="Basic residues" evidence="1">
    <location>
        <begin position="249"/>
        <end position="265"/>
    </location>
</feature>
<feature type="region of interest" description="Disordered" evidence="1">
    <location>
        <begin position="78"/>
        <end position="155"/>
    </location>
</feature>
<dbReference type="EMBL" id="CADCVQ010000110">
    <property type="protein sequence ID" value="CAA9510413.1"/>
    <property type="molecule type" value="Genomic_DNA"/>
</dbReference>
<feature type="region of interest" description="Disordered" evidence="1">
    <location>
        <begin position="17"/>
        <end position="37"/>
    </location>
</feature>
<feature type="compositionally biased region" description="Basic and acidic residues" evidence="1">
    <location>
        <begin position="266"/>
        <end position="283"/>
    </location>
</feature>